<evidence type="ECO:0000313" key="1">
    <source>
        <dbReference type="EMBL" id="KAJ9073170.1"/>
    </source>
</evidence>
<sequence>MALPSATPFDRRLSISANSLTTFDQLIFQQSIWEAAQEISGLMACINPLMIYGNPISPSMYGIHLLNLLTNACKVSTRPCLRRHTLLYVSLGITLSSNSSRKDCSTSFHKVQFVCSNHWLALGPMSMLDQRSFSDHTISLLLFLNSLKKFLAFLSLPLKGTILEIMMWSPFNISLSKCSTTPLILLEKDPCIGLLWDSCLPVPKCVLDHSQGPAGRGCHSIGSKWAFIHSQKEDPLRNLLVYSPGSQGNKMYLPILGVLQQYLELLVLGLGLLHLSLGRLLLRLGLLLRRRGLWLLRIKLLRCT</sequence>
<accession>A0ACC2TFB8</accession>
<dbReference type="Proteomes" id="UP001165960">
    <property type="component" value="Unassembled WGS sequence"/>
</dbReference>
<protein>
    <submittedName>
        <fullName evidence="1">Uncharacterized protein</fullName>
    </submittedName>
</protein>
<name>A0ACC2TFB8_9FUNG</name>
<proteinExistence type="predicted"/>
<organism evidence="1 2">
    <name type="scientific">Entomophthora muscae</name>
    <dbReference type="NCBI Taxonomy" id="34485"/>
    <lineage>
        <taxon>Eukaryota</taxon>
        <taxon>Fungi</taxon>
        <taxon>Fungi incertae sedis</taxon>
        <taxon>Zoopagomycota</taxon>
        <taxon>Entomophthoromycotina</taxon>
        <taxon>Entomophthoromycetes</taxon>
        <taxon>Entomophthorales</taxon>
        <taxon>Entomophthoraceae</taxon>
        <taxon>Entomophthora</taxon>
    </lineage>
</organism>
<gene>
    <name evidence="1" type="ORF">DSO57_1019390</name>
</gene>
<comment type="caution">
    <text evidence="1">The sequence shown here is derived from an EMBL/GenBank/DDBJ whole genome shotgun (WGS) entry which is preliminary data.</text>
</comment>
<keyword evidence="2" id="KW-1185">Reference proteome</keyword>
<dbReference type="EMBL" id="QTSX02002927">
    <property type="protein sequence ID" value="KAJ9073170.1"/>
    <property type="molecule type" value="Genomic_DNA"/>
</dbReference>
<evidence type="ECO:0000313" key="2">
    <source>
        <dbReference type="Proteomes" id="UP001165960"/>
    </source>
</evidence>
<reference evidence="1" key="1">
    <citation type="submission" date="2022-04" db="EMBL/GenBank/DDBJ databases">
        <title>Genome of the entomopathogenic fungus Entomophthora muscae.</title>
        <authorList>
            <person name="Elya C."/>
            <person name="Lovett B.R."/>
            <person name="Lee E."/>
            <person name="Macias A.M."/>
            <person name="Hajek A.E."/>
            <person name="De Bivort B.L."/>
            <person name="Kasson M.T."/>
            <person name="De Fine Licht H.H."/>
            <person name="Stajich J.E."/>
        </authorList>
    </citation>
    <scope>NUCLEOTIDE SEQUENCE</scope>
    <source>
        <strain evidence="1">Berkeley</strain>
    </source>
</reference>